<dbReference type="EMBL" id="FNJB01000001">
    <property type="protein sequence ID" value="SDN91863.1"/>
    <property type="molecule type" value="Genomic_DNA"/>
</dbReference>
<dbReference type="Proteomes" id="UP000199651">
    <property type="component" value="Unassembled WGS sequence"/>
</dbReference>
<reference evidence="2" key="1">
    <citation type="submission" date="2016-10" db="EMBL/GenBank/DDBJ databases">
        <authorList>
            <person name="Varghese N."/>
            <person name="Submissions S."/>
        </authorList>
    </citation>
    <scope>NUCLEOTIDE SEQUENCE [LARGE SCALE GENOMIC DNA]</scope>
    <source>
        <strain evidence="2">IBRC-M 10655</strain>
    </source>
</reference>
<proteinExistence type="predicted"/>
<accession>A0A1H0FB19</accession>
<evidence type="ECO:0000313" key="2">
    <source>
        <dbReference type="Proteomes" id="UP000199651"/>
    </source>
</evidence>
<name>A0A1H0FB19_9PSEU</name>
<gene>
    <name evidence="1" type="ORF">SAMN05192558_101302</name>
</gene>
<keyword evidence="2" id="KW-1185">Reference proteome</keyword>
<organism evidence="1 2">
    <name type="scientific">Actinokineospora alba</name>
    <dbReference type="NCBI Taxonomy" id="504798"/>
    <lineage>
        <taxon>Bacteria</taxon>
        <taxon>Bacillati</taxon>
        <taxon>Actinomycetota</taxon>
        <taxon>Actinomycetes</taxon>
        <taxon>Pseudonocardiales</taxon>
        <taxon>Pseudonocardiaceae</taxon>
        <taxon>Actinokineospora</taxon>
    </lineage>
</organism>
<protein>
    <submittedName>
        <fullName evidence="1">Uncharacterized protein</fullName>
    </submittedName>
</protein>
<evidence type="ECO:0000313" key="1">
    <source>
        <dbReference type="EMBL" id="SDN91863.1"/>
    </source>
</evidence>
<dbReference type="STRING" id="504798.SAMN05421871_103568"/>
<sequence length="66" mass="6878">MAQLDVTHGSTSVAGIAEPHQSTVAAILRAAGLGLFTAAEADLLIDRVRGRASDVVLPRRPNRTVS</sequence>
<dbReference type="RefSeq" id="WP_166658106.1">
    <property type="nucleotide sequence ID" value="NZ_FNDV01000003.1"/>
</dbReference>
<dbReference type="AlphaFoldDB" id="A0A1H0FB19"/>